<name>A0A5B9MF15_9BACT</name>
<accession>A0A5B9MF15</accession>
<protein>
    <submittedName>
        <fullName evidence="1">Uncharacterized protein</fullName>
    </submittedName>
</protein>
<sequence length="159" mass="17633">MRPGSAERIEHYRKLADQGEPLFAPYDENPIPMLPGEDNALRRIQTMEASNLDRAIDVLTDPDSMKRIDEQIEQLEAKSAKLKKLRKVLGGGGSAKVNFKIDEAIEKRVVAYIKRNGPSLPGEIAKYIKQAPINIGRLVSASELLAKQGQNVVLVESDQ</sequence>
<evidence type="ECO:0000313" key="2">
    <source>
        <dbReference type="Proteomes" id="UP000321353"/>
    </source>
</evidence>
<dbReference type="EMBL" id="CP036264">
    <property type="protein sequence ID" value="QEF98184.1"/>
    <property type="molecule type" value="Genomic_DNA"/>
</dbReference>
<keyword evidence="2" id="KW-1185">Reference proteome</keyword>
<dbReference type="KEGG" id="smam:Mal15_22330"/>
<organism evidence="1 2">
    <name type="scientific">Stieleria maiorica</name>
    <dbReference type="NCBI Taxonomy" id="2795974"/>
    <lineage>
        <taxon>Bacteria</taxon>
        <taxon>Pseudomonadati</taxon>
        <taxon>Planctomycetota</taxon>
        <taxon>Planctomycetia</taxon>
        <taxon>Pirellulales</taxon>
        <taxon>Pirellulaceae</taxon>
        <taxon>Stieleria</taxon>
    </lineage>
</organism>
<reference evidence="1 2" key="1">
    <citation type="submission" date="2019-02" db="EMBL/GenBank/DDBJ databases">
        <title>Planctomycetal bacteria perform biofilm scaping via a novel small molecule.</title>
        <authorList>
            <person name="Jeske O."/>
            <person name="Boedeker C."/>
            <person name="Wiegand S."/>
            <person name="Breitling P."/>
            <person name="Kallscheuer N."/>
            <person name="Jogler M."/>
            <person name="Rohde M."/>
            <person name="Petersen J."/>
            <person name="Medema M.H."/>
            <person name="Surup F."/>
            <person name="Jogler C."/>
        </authorList>
    </citation>
    <scope>NUCLEOTIDE SEQUENCE [LARGE SCALE GENOMIC DNA]</scope>
    <source>
        <strain evidence="1 2">Mal15</strain>
    </source>
</reference>
<proteinExistence type="predicted"/>
<dbReference type="Proteomes" id="UP000321353">
    <property type="component" value="Chromosome"/>
</dbReference>
<dbReference type="AlphaFoldDB" id="A0A5B9MF15"/>
<evidence type="ECO:0000313" key="1">
    <source>
        <dbReference type="EMBL" id="QEF98184.1"/>
    </source>
</evidence>
<gene>
    <name evidence="1" type="ORF">Mal15_22330</name>
</gene>